<evidence type="ECO:0000259" key="1">
    <source>
        <dbReference type="Pfam" id="PF00144"/>
    </source>
</evidence>
<evidence type="ECO:0000313" key="3">
    <source>
        <dbReference type="Proteomes" id="UP001262889"/>
    </source>
</evidence>
<organism evidence="2 3">
    <name type="scientific">Autumnicola tepida</name>
    <dbReference type="NCBI Taxonomy" id="3075595"/>
    <lineage>
        <taxon>Bacteria</taxon>
        <taxon>Pseudomonadati</taxon>
        <taxon>Bacteroidota</taxon>
        <taxon>Flavobacteriia</taxon>
        <taxon>Flavobacteriales</taxon>
        <taxon>Flavobacteriaceae</taxon>
        <taxon>Autumnicola</taxon>
    </lineage>
</organism>
<dbReference type="Pfam" id="PF00144">
    <property type="entry name" value="Beta-lactamase"/>
    <property type="match status" value="1"/>
</dbReference>
<protein>
    <submittedName>
        <fullName evidence="2">Serine hydrolase</fullName>
        <ecNumber evidence="2">3.-.-.-</ecNumber>
    </submittedName>
</protein>
<dbReference type="SUPFAM" id="SSF56601">
    <property type="entry name" value="beta-lactamase/transpeptidase-like"/>
    <property type="match status" value="1"/>
</dbReference>
<dbReference type="Gene3D" id="3.40.710.10">
    <property type="entry name" value="DD-peptidase/beta-lactamase superfamily"/>
    <property type="match status" value="1"/>
</dbReference>
<dbReference type="InterPro" id="IPR001466">
    <property type="entry name" value="Beta-lactam-related"/>
</dbReference>
<dbReference type="PANTHER" id="PTHR43283:SF7">
    <property type="entry name" value="BETA-LACTAMASE-RELATED DOMAIN-CONTAINING PROTEIN"/>
    <property type="match status" value="1"/>
</dbReference>
<comment type="caution">
    <text evidence="2">The sequence shown here is derived from an EMBL/GenBank/DDBJ whole genome shotgun (WGS) entry which is preliminary data.</text>
</comment>
<name>A0ABU3CAU4_9FLAO</name>
<dbReference type="EC" id="3.-.-.-" evidence="2"/>
<accession>A0ABU3CAU4</accession>
<dbReference type="Proteomes" id="UP001262889">
    <property type="component" value="Unassembled WGS sequence"/>
</dbReference>
<dbReference type="EMBL" id="JAVRHQ010000013">
    <property type="protein sequence ID" value="MDT0643461.1"/>
    <property type="molecule type" value="Genomic_DNA"/>
</dbReference>
<dbReference type="RefSeq" id="WP_311535082.1">
    <property type="nucleotide sequence ID" value="NZ_JAVRHQ010000013.1"/>
</dbReference>
<proteinExistence type="predicted"/>
<dbReference type="PANTHER" id="PTHR43283">
    <property type="entry name" value="BETA-LACTAMASE-RELATED"/>
    <property type="match status" value="1"/>
</dbReference>
<keyword evidence="3" id="KW-1185">Reference proteome</keyword>
<dbReference type="InterPro" id="IPR012338">
    <property type="entry name" value="Beta-lactam/transpept-like"/>
</dbReference>
<evidence type="ECO:0000313" key="2">
    <source>
        <dbReference type="EMBL" id="MDT0643461.1"/>
    </source>
</evidence>
<dbReference type="GO" id="GO:0016787">
    <property type="term" value="F:hydrolase activity"/>
    <property type="evidence" value="ECO:0007669"/>
    <property type="project" value="UniProtKB-KW"/>
</dbReference>
<feature type="domain" description="Beta-lactamase-related" evidence="1">
    <location>
        <begin position="164"/>
        <end position="426"/>
    </location>
</feature>
<keyword evidence="2" id="KW-0378">Hydrolase</keyword>
<reference evidence="2 3" key="1">
    <citation type="submission" date="2023-09" db="EMBL/GenBank/DDBJ databases">
        <authorList>
            <person name="Rey-Velasco X."/>
        </authorList>
    </citation>
    <scope>NUCLEOTIDE SEQUENCE [LARGE SCALE GENOMIC DNA]</scope>
    <source>
        <strain evidence="2 3">F363</strain>
    </source>
</reference>
<sequence>MNKKVKYGLLAGIPSLAYFIYRNYPKLNILTGFAAKNVCSWTFEGGRSLESIEAGDNNFLPVYYAKNEVDFEEKSVSSSILGLKKRTAVFKKGIGSILLPDNFKGEIPKIPQPVRNFSAANKGFPNGQQVYNIPTSPGINIPALQLAVDSAFDRENENSKKTRAVLVLHKNKLVAEKYSPGFSENSKFLGWSMTKSVTNAVLGILEKQGRIFLEQNNLFPEWKNDERAKISLNNLLQMNSGLEWEEDYSTLSDVNRMLFMEKNMPHVQLEKPLKGKPNESWNYSSGTTNLLSWFIRKQFGSHQEYMDFWYRELIDKIGMNSMTIETDLEGNYIGSSYAWATARDWAKFGLLYLNKGKWNGEQVLNESWVDYSAKPTNTSNGEYGAHFWLNAEGKYPNVPRDMFSCNGFQGQYIFIIPSKEMVIVRFGLTEDPQFNIDAFLKEILAAVS</sequence>
<dbReference type="InterPro" id="IPR050789">
    <property type="entry name" value="Diverse_Enzym_Activities"/>
</dbReference>
<gene>
    <name evidence="2" type="ORF">RM553_11520</name>
</gene>